<protein>
    <submittedName>
        <fullName evidence="2">Uncharacterized protein</fullName>
    </submittedName>
</protein>
<dbReference type="EMBL" id="LAVV01012506">
    <property type="protein sequence ID" value="KNZ46625.1"/>
    <property type="molecule type" value="Genomic_DNA"/>
</dbReference>
<dbReference type="VEuPathDB" id="FungiDB:VP01_710g2"/>
<keyword evidence="3" id="KW-1185">Reference proteome</keyword>
<feature type="region of interest" description="Disordered" evidence="1">
    <location>
        <begin position="1"/>
        <end position="39"/>
    </location>
</feature>
<evidence type="ECO:0000313" key="2">
    <source>
        <dbReference type="EMBL" id="KNZ46625.1"/>
    </source>
</evidence>
<reference evidence="2 3" key="1">
    <citation type="submission" date="2015-08" db="EMBL/GenBank/DDBJ databases">
        <title>Next Generation Sequencing and Analysis of the Genome of Puccinia sorghi L Schw, the Causal Agent of Maize Common Rust.</title>
        <authorList>
            <person name="Rochi L."/>
            <person name="Burguener G."/>
            <person name="Darino M."/>
            <person name="Turjanski A."/>
            <person name="Kreff E."/>
            <person name="Dieguez M.J."/>
            <person name="Sacco F."/>
        </authorList>
    </citation>
    <scope>NUCLEOTIDE SEQUENCE [LARGE SCALE GENOMIC DNA]</scope>
    <source>
        <strain evidence="2 3">RO10H11247</strain>
    </source>
</reference>
<organism evidence="2 3">
    <name type="scientific">Puccinia sorghi</name>
    <dbReference type="NCBI Taxonomy" id="27349"/>
    <lineage>
        <taxon>Eukaryota</taxon>
        <taxon>Fungi</taxon>
        <taxon>Dikarya</taxon>
        <taxon>Basidiomycota</taxon>
        <taxon>Pucciniomycotina</taxon>
        <taxon>Pucciniomycetes</taxon>
        <taxon>Pucciniales</taxon>
        <taxon>Pucciniaceae</taxon>
        <taxon>Puccinia</taxon>
    </lineage>
</organism>
<name>A0A0L6UFP3_9BASI</name>
<dbReference type="AlphaFoldDB" id="A0A0L6UFP3"/>
<evidence type="ECO:0000256" key="1">
    <source>
        <dbReference type="SAM" id="MobiDB-lite"/>
    </source>
</evidence>
<dbReference type="Proteomes" id="UP000037035">
    <property type="component" value="Unassembled WGS sequence"/>
</dbReference>
<comment type="caution">
    <text evidence="2">The sequence shown here is derived from an EMBL/GenBank/DDBJ whole genome shotgun (WGS) entry which is preliminary data.</text>
</comment>
<evidence type="ECO:0000313" key="3">
    <source>
        <dbReference type="Proteomes" id="UP000037035"/>
    </source>
</evidence>
<gene>
    <name evidence="2" type="ORF">VP01_710g2</name>
</gene>
<sequence length="60" mass="6499">MTDAISLCHHSSSLDSPAPYHSHRPTTTLTEPVTRGETPSVCKHTAVMKFSRSMAVTSSQ</sequence>
<accession>A0A0L6UFP3</accession>
<proteinExistence type="predicted"/>